<comment type="caution">
    <text evidence="1">The sequence shown here is derived from an EMBL/GenBank/DDBJ whole genome shotgun (WGS) entry which is preliminary data.</text>
</comment>
<sequence length="71" mass="8343">MADIIQDQLRFLRYEMKETNKILLKIAVAFEKGNEILEKQLELLPIEYKEYTGGTESKDWINCGKICDCKE</sequence>
<protein>
    <submittedName>
        <fullName evidence="1">Uncharacterized protein</fullName>
    </submittedName>
</protein>
<name>A0A0F9U5Q8_9ZZZZ</name>
<reference evidence="1" key="1">
    <citation type="journal article" date="2015" name="Nature">
        <title>Complex archaea that bridge the gap between prokaryotes and eukaryotes.</title>
        <authorList>
            <person name="Spang A."/>
            <person name="Saw J.H."/>
            <person name="Jorgensen S.L."/>
            <person name="Zaremba-Niedzwiedzka K."/>
            <person name="Martijn J."/>
            <person name="Lind A.E."/>
            <person name="van Eijk R."/>
            <person name="Schleper C."/>
            <person name="Guy L."/>
            <person name="Ettema T.J."/>
        </authorList>
    </citation>
    <scope>NUCLEOTIDE SEQUENCE</scope>
</reference>
<gene>
    <name evidence="1" type="ORF">LCGC14_0570530</name>
</gene>
<organism evidence="1">
    <name type="scientific">marine sediment metagenome</name>
    <dbReference type="NCBI Taxonomy" id="412755"/>
    <lineage>
        <taxon>unclassified sequences</taxon>
        <taxon>metagenomes</taxon>
        <taxon>ecological metagenomes</taxon>
    </lineage>
</organism>
<dbReference type="EMBL" id="LAZR01000836">
    <property type="protein sequence ID" value="KKN56641.1"/>
    <property type="molecule type" value="Genomic_DNA"/>
</dbReference>
<accession>A0A0F9U5Q8</accession>
<evidence type="ECO:0000313" key="1">
    <source>
        <dbReference type="EMBL" id="KKN56641.1"/>
    </source>
</evidence>
<dbReference type="AlphaFoldDB" id="A0A0F9U5Q8"/>
<proteinExistence type="predicted"/>